<dbReference type="AlphaFoldDB" id="D4BSM6"/>
<dbReference type="HOGENOM" id="CLU_3280916_0_0_11"/>
<name>D4BSM6_BIFBR</name>
<accession>D4BSM6</accession>
<proteinExistence type="predicted"/>
<protein>
    <submittedName>
        <fullName evidence="1">Uncharacterized protein</fullName>
    </submittedName>
</protein>
<evidence type="ECO:0000313" key="2">
    <source>
        <dbReference type="Proteomes" id="UP000003191"/>
    </source>
</evidence>
<feature type="non-terminal residue" evidence="1">
    <location>
        <position position="1"/>
    </location>
</feature>
<keyword evidence="2" id="KW-1185">Reference proteome</keyword>
<sequence length="40" mass="4722">RLEICMWKEVNYTSSHTILIIELLKSLVEQLTTKFIENIA</sequence>
<comment type="caution">
    <text evidence="1">The sequence shown here is derived from an EMBL/GenBank/DDBJ whole genome shotgun (WGS) entry which is preliminary data.</text>
</comment>
<reference evidence="1 2" key="1">
    <citation type="submission" date="2010-02" db="EMBL/GenBank/DDBJ databases">
        <authorList>
            <person name="Weinstock G."/>
            <person name="Sodergren E."/>
            <person name="Clifton S."/>
            <person name="Fulton L."/>
            <person name="Fulton B."/>
            <person name="Courtney L."/>
            <person name="Fronick C."/>
            <person name="Harrison M."/>
            <person name="Strong C."/>
            <person name="Farmer C."/>
            <person name="Delahaunty K."/>
            <person name="Markovic C."/>
            <person name="Hall O."/>
            <person name="Minx P."/>
            <person name="Tomlinson C."/>
            <person name="Mitreva M."/>
            <person name="Nelson J."/>
            <person name="Hou S."/>
            <person name="Wollam A."/>
            <person name="Pepin K.H."/>
            <person name="Johnson M."/>
            <person name="Bhonagiri V."/>
            <person name="Zhang X."/>
            <person name="Suruliraj S."/>
            <person name="Warren W."/>
            <person name="Chinwalla A."/>
            <person name="Mardis E.R."/>
            <person name="Wilson R.K."/>
        </authorList>
    </citation>
    <scope>NUCLEOTIDE SEQUENCE [LARGE SCALE GENOMIC DNA]</scope>
    <source>
        <strain evidence="1 2">DSM 20213</strain>
    </source>
</reference>
<dbReference type="Proteomes" id="UP000003191">
    <property type="component" value="Unassembled WGS sequence"/>
</dbReference>
<dbReference type="EMBL" id="ACCG02000106">
    <property type="protein sequence ID" value="EFE88033.1"/>
    <property type="molecule type" value="Genomic_DNA"/>
</dbReference>
<evidence type="ECO:0000313" key="1">
    <source>
        <dbReference type="EMBL" id="EFE88033.1"/>
    </source>
</evidence>
<gene>
    <name evidence="1" type="ORF">BIFBRE_05118</name>
</gene>
<organism evidence="1 2">
    <name type="scientific">Bifidobacterium breve DSM 20213 = JCM 1192</name>
    <dbReference type="NCBI Taxonomy" id="518634"/>
    <lineage>
        <taxon>Bacteria</taxon>
        <taxon>Bacillati</taxon>
        <taxon>Actinomycetota</taxon>
        <taxon>Actinomycetes</taxon>
        <taxon>Bifidobacteriales</taxon>
        <taxon>Bifidobacteriaceae</taxon>
        <taxon>Bifidobacterium</taxon>
    </lineage>
</organism>